<dbReference type="Gene3D" id="3.30.700.20">
    <property type="entry name" value="Hypothetical protein ph0010, domain 1"/>
    <property type="match status" value="1"/>
</dbReference>
<name>A0A1F6SVJ3_9PROT</name>
<dbReference type="InterPro" id="IPR027623">
    <property type="entry name" value="AmmeMemoSam_A"/>
</dbReference>
<dbReference type="Gene3D" id="3.30.1490.150">
    <property type="entry name" value="Hypothetical protein ph0010, domain 2"/>
    <property type="match status" value="1"/>
</dbReference>
<dbReference type="NCBIfam" id="TIGR04335">
    <property type="entry name" value="AmmeMemoSam_A"/>
    <property type="match status" value="1"/>
</dbReference>
<dbReference type="InterPro" id="IPR027485">
    <property type="entry name" value="AMMECR1_N"/>
</dbReference>
<protein>
    <submittedName>
        <fullName evidence="2">AMMECR1 domain-containing protein</fullName>
    </submittedName>
</protein>
<organism evidence="2 3">
    <name type="scientific">Candidatus Muproteobacteria bacterium RBG_16_64_10</name>
    <dbReference type="NCBI Taxonomy" id="1817757"/>
    <lineage>
        <taxon>Bacteria</taxon>
        <taxon>Pseudomonadati</taxon>
        <taxon>Pseudomonadota</taxon>
        <taxon>Candidatus Muproteobacteria</taxon>
    </lineage>
</organism>
<dbReference type="AlphaFoldDB" id="A0A1F6SVJ3"/>
<dbReference type="EMBL" id="MFSR01000111">
    <property type="protein sequence ID" value="OGI37032.1"/>
    <property type="molecule type" value="Genomic_DNA"/>
</dbReference>
<dbReference type="PROSITE" id="PS51112">
    <property type="entry name" value="AMMECR1"/>
    <property type="match status" value="1"/>
</dbReference>
<dbReference type="InterPro" id="IPR023473">
    <property type="entry name" value="AMMECR1"/>
</dbReference>
<evidence type="ECO:0000259" key="1">
    <source>
        <dbReference type="PROSITE" id="PS51112"/>
    </source>
</evidence>
<evidence type="ECO:0000313" key="2">
    <source>
        <dbReference type="EMBL" id="OGI37032.1"/>
    </source>
</evidence>
<dbReference type="Pfam" id="PF01871">
    <property type="entry name" value="AMMECR1"/>
    <property type="match status" value="1"/>
</dbReference>
<feature type="domain" description="AMMECR1" evidence="1">
    <location>
        <begin position="13"/>
        <end position="191"/>
    </location>
</feature>
<dbReference type="InterPro" id="IPR036071">
    <property type="entry name" value="AMMECR1_dom_sf"/>
</dbReference>
<evidence type="ECO:0000313" key="3">
    <source>
        <dbReference type="Proteomes" id="UP000179334"/>
    </source>
</evidence>
<dbReference type="Proteomes" id="UP000179334">
    <property type="component" value="Unassembled WGS sequence"/>
</dbReference>
<dbReference type="PANTHER" id="PTHR13016:SF0">
    <property type="entry name" value="AMME SYNDROME CANDIDATE GENE 1 PROTEIN"/>
    <property type="match status" value="1"/>
</dbReference>
<proteinExistence type="predicted"/>
<accession>A0A1F6SVJ3</accession>
<sequence>MSLNETASGFTSQHKRQLLELAGAAIEKGLDGGQLAVRPADYPEPLREPRATFVTLHVDAQLRGCIGTLEARRALVEDVAHNARAAAFEDPRFSPLSLSEFRRLDIHISVLSIPEPMQFDSEESLLRQLRPHVDGLIIEEGFHRGTFLPSVWEQLPAPREFLRSLKRKAGLPADYWSHTLRVRRYTAESIR</sequence>
<gene>
    <name evidence="2" type="ORF">A2V91_06175</name>
</gene>
<dbReference type="SUPFAM" id="SSF143447">
    <property type="entry name" value="AMMECR1-like"/>
    <property type="match status" value="1"/>
</dbReference>
<comment type="caution">
    <text evidence="2">The sequence shown here is derived from an EMBL/GenBank/DDBJ whole genome shotgun (WGS) entry which is preliminary data.</text>
</comment>
<dbReference type="NCBIfam" id="TIGR00296">
    <property type="entry name" value="TIGR00296 family protein"/>
    <property type="match status" value="1"/>
</dbReference>
<dbReference type="PANTHER" id="PTHR13016">
    <property type="entry name" value="AMMECR1 HOMOLOG"/>
    <property type="match status" value="1"/>
</dbReference>
<dbReference type="InterPro" id="IPR002733">
    <property type="entry name" value="AMMECR1_domain"/>
</dbReference>
<reference evidence="2 3" key="1">
    <citation type="journal article" date="2016" name="Nat. Commun.">
        <title>Thousands of microbial genomes shed light on interconnected biogeochemical processes in an aquifer system.</title>
        <authorList>
            <person name="Anantharaman K."/>
            <person name="Brown C.T."/>
            <person name="Hug L.A."/>
            <person name="Sharon I."/>
            <person name="Castelle C.J."/>
            <person name="Probst A.J."/>
            <person name="Thomas B.C."/>
            <person name="Singh A."/>
            <person name="Wilkins M.J."/>
            <person name="Karaoz U."/>
            <person name="Brodie E.L."/>
            <person name="Williams K.H."/>
            <person name="Hubbard S.S."/>
            <person name="Banfield J.F."/>
        </authorList>
    </citation>
    <scope>NUCLEOTIDE SEQUENCE [LARGE SCALE GENOMIC DNA]</scope>
</reference>